<comment type="catalytic activity">
    <reaction evidence="7">
        <text>L-serine + hexadecanoyl-CoA + H(+) = 3-oxosphinganine + CO2 + CoA</text>
        <dbReference type="Rhea" id="RHEA:14761"/>
        <dbReference type="ChEBI" id="CHEBI:15378"/>
        <dbReference type="ChEBI" id="CHEBI:16526"/>
        <dbReference type="ChEBI" id="CHEBI:33384"/>
        <dbReference type="ChEBI" id="CHEBI:57287"/>
        <dbReference type="ChEBI" id="CHEBI:57379"/>
        <dbReference type="ChEBI" id="CHEBI:58299"/>
        <dbReference type="EC" id="2.3.1.50"/>
    </reaction>
</comment>
<dbReference type="InterPro" id="IPR015421">
    <property type="entry name" value="PyrdxlP-dep_Trfase_major"/>
</dbReference>
<gene>
    <name evidence="11" type="ORF">LOD99_16217</name>
</gene>
<protein>
    <recommendedName>
        <fullName evidence="3">serine C-palmitoyltransferase</fullName>
        <ecNumber evidence="3">2.3.1.50</ecNumber>
    </recommendedName>
</protein>
<dbReference type="Proteomes" id="UP001165289">
    <property type="component" value="Unassembled WGS sequence"/>
</dbReference>
<comment type="similarity">
    <text evidence="2 8">Belongs to the class-II pyridoxal-phosphate-dependent aminotransferase family.</text>
</comment>
<keyword evidence="5 8" id="KW-0663">Pyridoxal phosphate</keyword>
<evidence type="ECO:0000313" key="11">
    <source>
        <dbReference type="EMBL" id="KAI6656915.1"/>
    </source>
</evidence>
<dbReference type="GO" id="GO:0030170">
    <property type="term" value="F:pyridoxal phosphate binding"/>
    <property type="evidence" value="ECO:0007669"/>
    <property type="project" value="InterPro"/>
</dbReference>
<comment type="caution">
    <text evidence="11">The sequence shown here is derived from an EMBL/GenBank/DDBJ whole genome shotgun (WGS) entry which is preliminary data.</text>
</comment>
<evidence type="ECO:0000256" key="2">
    <source>
        <dbReference type="ARBA" id="ARBA00008392"/>
    </source>
</evidence>
<evidence type="ECO:0000256" key="4">
    <source>
        <dbReference type="ARBA" id="ARBA00022679"/>
    </source>
</evidence>
<reference evidence="11 12" key="1">
    <citation type="journal article" date="2023" name="BMC Biol.">
        <title>The compact genome of the sponge Oopsacas minuta (Hexactinellida) is lacking key metazoan core genes.</title>
        <authorList>
            <person name="Santini S."/>
            <person name="Schenkelaars Q."/>
            <person name="Jourda C."/>
            <person name="Duchesne M."/>
            <person name="Belahbib H."/>
            <person name="Rocher C."/>
            <person name="Selva M."/>
            <person name="Riesgo A."/>
            <person name="Vervoort M."/>
            <person name="Leys S.P."/>
            <person name="Kodjabachian L."/>
            <person name="Le Bivic A."/>
            <person name="Borchiellini C."/>
            <person name="Claverie J.M."/>
            <person name="Renard E."/>
        </authorList>
    </citation>
    <scope>NUCLEOTIDE SEQUENCE [LARGE SCALE GENOMIC DNA]</scope>
    <source>
        <strain evidence="11">SPO-2</strain>
    </source>
</reference>
<dbReference type="GO" id="GO:0046513">
    <property type="term" value="P:ceramide biosynthetic process"/>
    <property type="evidence" value="ECO:0007669"/>
    <property type="project" value="TreeGrafter"/>
</dbReference>
<dbReference type="InterPro" id="IPR015424">
    <property type="entry name" value="PyrdxlP-dep_Trfase"/>
</dbReference>
<keyword evidence="6" id="KW-0012">Acyltransferase</keyword>
<organism evidence="11 12">
    <name type="scientific">Oopsacas minuta</name>
    <dbReference type="NCBI Taxonomy" id="111878"/>
    <lineage>
        <taxon>Eukaryota</taxon>
        <taxon>Metazoa</taxon>
        <taxon>Porifera</taxon>
        <taxon>Hexactinellida</taxon>
        <taxon>Hexasterophora</taxon>
        <taxon>Lyssacinosida</taxon>
        <taxon>Leucopsacidae</taxon>
        <taxon>Oopsacas</taxon>
    </lineage>
</organism>
<evidence type="ECO:0000256" key="5">
    <source>
        <dbReference type="ARBA" id="ARBA00022898"/>
    </source>
</evidence>
<keyword evidence="9" id="KW-1133">Transmembrane helix</keyword>
<evidence type="ECO:0000313" key="12">
    <source>
        <dbReference type="Proteomes" id="UP001165289"/>
    </source>
</evidence>
<dbReference type="InterPro" id="IPR001917">
    <property type="entry name" value="Aminotrans_II_pyridoxalP_BS"/>
</dbReference>
<dbReference type="Gene3D" id="3.40.640.10">
    <property type="entry name" value="Type I PLP-dependent aspartate aminotransferase-like (Major domain)"/>
    <property type="match status" value="1"/>
</dbReference>
<dbReference type="Gene3D" id="3.90.1150.10">
    <property type="entry name" value="Aspartate Aminotransferase, domain 1"/>
    <property type="match status" value="1"/>
</dbReference>
<feature type="domain" description="Aminotransferase class I/classII large" evidence="10">
    <location>
        <begin position="143"/>
        <end position="501"/>
    </location>
</feature>
<dbReference type="GO" id="GO:0004758">
    <property type="term" value="F:serine C-palmitoyltransferase activity"/>
    <property type="evidence" value="ECO:0007669"/>
    <property type="project" value="UniProtKB-EC"/>
</dbReference>
<keyword evidence="9" id="KW-0812">Transmembrane</keyword>
<proteinExistence type="inferred from homology"/>
<feature type="transmembrane region" description="Helical" evidence="9">
    <location>
        <begin position="38"/>
        <end position="57"/>
    </location>
</feature>
<dbReference type="EMBL" id="JAKMXF010000133">
    <property type="protein sequence ID" value="KAI6656915.1"/>
    <property type="molecule type" value="Genomic_DNA"/>
</dbReference>
<dbReference type="PANTHER" id="PTHR13693:SF3">
    <property type="entry name" value="LD36009P"/>
    <property type="match status" value="1"/>
</dbReference>
<dbReference type="EC" id="2.3.1.50" evidence="3"/>
<dbReference type="InterPro" id="IPR004839">
    <property type="entry name" value="Aminotransferase_I/II_large"/>
</dbReference>
<dbReference type="GO" id="GO:0017059">
    <property type="term" value="C:serine palmitoyltransferase complex"/>
    <property type="evidence" value="ECO:0007669"/>
    <property type="project" value="TreeGrafter"/>
</dbReference>
<name>A0AAV7K7J7_9METZ</name>
<dbReference type="CDD" id="cd06454">
    <property type="entry name" value="KBL_like"/>
    <property type="match status" value="1"/>
</dbReference>
<evidence type="ECO:0000256" key="9">
    <source>
        <dbReference type="SAM" id="Phobius"/>
    </source>
</evidence>
<evidence type="ECO:0000259" key="10">
    <source>
        <dbReference type="Pfam" id="PF00155"/>
    </source>
</evidence>
<evidence type="ECO:0000256" key="7">
    <source>
        <dbReference type="ARBA" id="ARBA00048528"/>
    </source>
</evidence>
<dbReference type="InterPro" id="IPR015422">
    <property type="entry name" value="PyrdxlP-dep_Trfase_small"/>
</dbReference>
<keyword evidence="12" id="KW-1185">Reference proteome</keyword>
<dbReference type="InterPro" id="IPR050087">
    <property type="entry name" value="AON_synthase_class-II"/>
</dbReference>
<dbReference type="Pfam" id="PF00155">
    <property type="entry name" value="Aminotran_1_2"/>
    <property type="match status" value="1"/>
</dbReference>
<dbReference type="PROSITE" id="PS00599">
    <property type="entry name" value="AA_TRANSFER_CLASS_2"/>
    <property type="match status" value="1"/>
</dbReference>
<keyword evidence="9" id="KW-0472">Membrane</keyword>
<evidence type="ECO:0000256" key="1">
    <source>
        <dbReference type="ARBA" id="ARBA00001933"/>
    </source>
</evidence>
<accession>A0AAV7K7J7</accession>
<evidence type="ECO:0000256" key="3">
    <source>
        <dbReference type="ARBA" id="ARBA00013220"/>
    </source>
</evidence>
<dbReference type="AlphaFoldDB" id="A0AAV7K7J7"/>
<evidence type="ECO:0000256" key="8">
    <source>
        <dbReference type="RuleBase" id="RU003693"/>
    </source>
</evidence>
<comment type="cofactor">
    <cofactor evidence="1 8">
        <name>pyridoxal 5'-phosphate</name>
        <dbReference type="ChEBI" id="CHEBI:597326"/>
    </cofactor>
</comment>
<keyword evidence="4" id="KW-0808">Transferase</keyword>
<dbReference type="GO" id="GO:0046512">
    <property type="term" value="P:sphingosine biosynthetic process"/>
    <property type="evidence" value="ECO:0007669"/>
    <property type="project" value="TreeGrafter"/>
</dbReference>
<sequence>MEKVRSNSNPNVKKSNEPIKIVKAEELKIRQLKMRSNYYTMFMTLLNFFLVFAAGHFRDFLRLLGYLKCDTKFDSKKNIAAKIQPIVDGFTAFYIRHIAIYAHDTMCRPLCSTPSAEIEICERKRQTQFHSTYKQTGRILKSLNFASYNYLGFAQNRGPCAEASKSAVEKYGIGMGSTRSEVGSIQLHTDLENLIAEFLGKEDAITFGMGFITNAGNIPAILGKGCLLMSDELNHASIILGSKLGGVKVQTFNHNDMVDFEKKLRKAVIEGQPKTRRPWKKIIVIVEGIYSMEGTISYIPSLIALKQKYKFYIWLDEAHSIGAMGPTGRGVVEYWGSDANEIDIMMGTFSKSFGAHGGYIASTKAVVSHIRRQTHTNYASAMTPGVAMQIYSSLRIIMGRDDRYPNDGQRRIRQLAENTRYFRTELYKRGYVVAGGDHSPVVPVLLNYPGKVTIASRYMLLNGIAITIAALPAVPITESRIRFCLSASHTREMLDYCIEKLDEVNSILSFNYFSKNPIPPMPYPPPFEIVQKC</sequence>
<dbReference type="SUPFAM" id="SSF53383">
    <property type="entry name" value="PLP-dependent transferases"/>
    <property type="match status" value="1"/>
</dbReference>
<evidence type="ECO:0000256" key="6">
    <source>
        <dbReference type="ARBA" id="ARBA00023315"/>
    </source>
</evidence>
<dbReference type="GO" id="GO:0016020">
    <property type="term" value="C:membrane"/>
    <property type="evidence" value="ECO:0007669"/>
    <property type="project" value="GOC"/>
</dbReference>
<dbReference type="PANTHER" id="PTHR13693">
    <property type="entry name" value="CLASS II AMINOTRANSFERASE/8-AMINO-7-OXONONANOATE SYNTHASE"/>
    <property type="match status" value="1"/>
</dbReference>